<protein>
    <submittedName>
        <fullName evidence="10">DNA alkylation response protein</fullName>
    </submittedName>
</protein>
<evidence type="ECO:0000313" key="10">
    <source>
        <dbReference type="EMBL" id="QBX56846.1"/>
    </source>
</evidence>
<dbReference type="Proteomes" id="UP000294853">
    <property type="component" value="Chromosome"/>
</dbReference>
<comment type="cofactor">
    <cofactor evidence="1 5">
        <name>FAD</name>
        <dbReference type="ChEBI" id="CHEBI:57692"/>
    </cofactor>
</comment>
<dbReference type="Pfam" id="PF18158">
    <property type="entry name" value="AidB_N"/>
    <property type="match status" value="1"/>
</dbReference>
<dbReference type="KEGG" id="nsn:EXE58_16235"/>
<dbReference type="InterPro" id="IPR006089">
    <property type="entry name" value="Acyl-CoA_DH_CS"/>
</dbReference>
<dbReference type="Pfam" id="PF02770">
    <property type="entry name" value="Acyl-CoA_dh_M"/>
    <property type="match status" value="1"/>
</dbReference>
<evidence type="ECO:0000259" key="9">
    <source>
        <dbReference type="Pfam" id="PF18158"/>
    </source>
</evidence>
<dbReference type="Gene3D" id="2.40.110.20">
    <property type="match status" value="1"/>
</dbReference>
<dbReference type="InterPro" id="IPR052904">
    <property type="entry name" value="Acyl-CoA_dehydrogenase-like"/>
</dbReference>
<dbReference type="SUPFAM" id="SSF47203">
    <property type="entry name" value="Acyl-CoA dehydrogenase C-terminal domain-like"/>
    <property type="match status" value="1"/>
</dbReference>
<evidence type="ECO:0000256" key="6">
    <source>
        <dbReference type="SAM" id="MobiDB-lite"/>
    </source>
</evidence>
<comment type="similarity">
    <text evidence="2 5">Belongs to the acyl-CoA dehydrogenase family.</text>
</comment>
<evidence type="ECO:0000256" key="3">
    <source>
        <dbReference type="ARBA" id="ARBA00022630"/>
    </source>
</evidence>
<keyword evidence="4 5" id="KW-0274">FAD</keyword>
<dbReference type="InterPro" id="IPR036250">
    <property type="entry name" value="AcylCo_DH-like_C"/>
</dbReference>
<keyword evidence="5" id="KW-0560">Oxidoreductase</keyword>
<dbReference type="EMBL" id="CP038436">
    <property type="protein sequence ID" value="QBX56846.1"/>
    <property type="molecule type" value="Genomic_DNA"/>
</dbReference>
<keyword evidence="3 5" id="KW-0285">Flavoprotein</keyword>
<feature type="domain" description="Acyl-CoA oxidase/dehydrogenase middle" evidence="8">
    <location>
        <begin position="187"/>
        <end position="280"/>
    </location>
</feature>
<feature type="domain" description="Acyl-CoA dehydrogenase/oxidase C-terminal" evidence="7">
    <location>
        <begin position="291"/>
        <end position="445"/>
    </location>
</feature>
<dbReference type="AlphaFoldDB" id="A0A4P7IHM5"/>
<accession>A0A4P7IHM5</accession>
<dbReference type="InterPro" id="IPR041504">
    <property type="entry name" value="AidB_N"/>
</dbReference>
<dbReference type="Pfam" id="PF00441">
    <property type="entry name" value="Acyl-CoA_dh_1"/>
    <property type="match status" value="1"/>
</dbReference>
<dbReference type="PANTHER" id="PTHR42707">
    <property type="entry name" value="ACYL-COA DEHYDROGENASE"/>
    <property type="match status" value="1"/>
</dbReference>
<feature type="compositionally biased region" description="Polar residues" evidence="6">
    <location>
        <begin position="1"/>
        <end position="16"/>
    </location>
</feature>
<evidence type="ECO:0000256" key="2">
    <source>
        <dbReference type="ARBA" id="ARBA00009347"/>
    </source>
</evidence>
<keyword evidence="11" id="KW-1185">Reference proteome</keyword>
<dbReference type="InterPro" id="IPR006091">
    <property type="entry name" value="Acyl-CoA_Oxase/DH_mid-dom"/>
</dbReference>
<sequence>MSDQHTVSARSSTNQAPPLVGHDVVTSDVALVEAVTRHGSAEVLDDLADLGREAGTEEAREHGMLANQHPPELTSYDRWGNRVDEVRFHPSWHWLMERAVGHGLQAAPWEQQEAGAPHAHLRRAAGFFAWAQTEPGHGCPISMTYAAVPALRADPAIAKEWTPLLASRDYDPGLRAPGDKAGVLAGMGMTEKQGGSDVRANLTRATPTSNDGWYTLHGHKWFTSAPMNDMFLVLAQAAGGLTCFVVPRILADRTRNQLDVVRLKDKLGNRSNASSEIEFAGTLAQRLGDEGRGVRTIIEMVAATRLDCVLGSAALMRHALAEASWHVAHREAFGGLLVDKPLMQNVVADLAVESEAATALAMRLASAVDHAHDPREAAFRRIALPLAKFWVCKRTPAMVAEALECLGGNGYVEDSGLPLMFRESPLNSIWEGSGNVNALDVLRALSRDPEVLDALLSEIGLARGGDSRLDRAVDEALAMLGDTGALEVGARRLAGRLAACLQGSLLVRFAPAEVADAFCGSRLGTSYGGTFGTLDSGGLRSIVDRTTPTT</sequence>
<reference evidence="10 11" key="1">
    <citation type="submission" date="2019-03" db="EMBL/GenBank/DDBJ databases">
        <title>Three New Species of Nocardioides, Nocardioides euryhalodurans sp. nov., Nocardioides seonyuensis sp. nov. and Nocardioides eburneoflavus sp. nov. Iolated from Soil.</title>
        <authorList>
            <person name="Roh S.G."/>
            <person name="Lee C."/>
            <person name="Kim M.-K."/>
            <person name="Kim S.B."/>
        </authorList>
    </citation>
    <scope>NUCLEOTIDE SEQUENCE [LARGE SCALE GENOMIC DNA]</scope>
    <source>
        <strain evidence="10 11">MMS17-SY207-3</strain>
    </source>
</reference>
<dbReference type="GO" id="GO:0003995">
    <property type="term" value="F:acyl-CoA dehydrogenase activity"/>
    <property type="evidence" value="ECO:0007669"/>
    <property type="project" value="InterPro"/>
</dbReference>
<feature type="domain" description="Adaptive response protein AidB N-terminal" evidence="9">
    <location>
        <begin position="14"/>
        <end position="172"/>
    </location>
</feature>
<feature type="region of interest" description="Disordered" evidence="6">
    <location>
        <begin position="1"/>
        <end position="21"/>
    </location>
</feature>
<dbReference type="RefSeq" id="WP_135268831.1">
    <property type="nucleotide sequence ID" value="NZ_CP038436.1"/>
</dbReference>
<gene>
    <name evidence="10" type="ORF">EXE58_16235</name>
</gene>
<dbReference type="SUPFAM" id="SSF56645">
    <property type="entry name" value="Acyl-CoA dehydrogenase NM domain-like"/>
    <property type="match status" value="1"/>
</dbReference>
<name>A0A4P7IHM5_9ACTN</name>
<organism evidence="10 11">
    <name type="scientific">Nocardioides seonyuensis</name>
    <dbReference type="NCBI Taxonomy" id="2518371"/>
    <lineage>
        <taxon>Bacteria</taxon>
        <taxon>Bacillati</taxon>
        <taxon>Actinomycetota</taxon>
        <taxon>Actinomycetes</taxon>
        <taxon>Propionibacteriales</taxon>
        <taxon>Nocardioidaceae</taxon>
        <taxon>Nocardioides</taxon>
    </lineage>
</organism>
<evidence type="ECO:0000256" key="5">
    <source>
        <dbReference type="RuleBase" id="RU362125"/>
    </source>
</evidence>
<evidence type="ECO:0000313" key="11">
    <source>
        <dbReference type="Proteomes" id="UP000294853"/>
    </source>
</evidence>
<proteinExistence type="inferred from homology"/>
<dbReference type="InterPro" id="IPR009100">
    <property type="entry name" value="AcylCoA_DH/oxidase_NM_dom_sf"/>
</dbReference>
<dbReference type="PROSITE" id="PS00072">
    <property type="entry name" value="ACYL_COA_DH_1"/>
    <property type="match status" value="1"/>
</dbReference>
<dbReference type="InterPro" id="IPR009075">
    <property type="entry name" value="AcylCo_DH/oxidase_C"/>
</dbReference>
<evidence type="ECO:0000259" key="8">
    <source>
        <dbReference type="Pfam" id="PF02770"/>
    </source>
</evidence>
<evidence type="ECO:0000259" key="7">
    <source>
        <dbReference type="Pfam" id="PF00441"/>
    </source>
</evidence>
<dbReference type="Gene3D" id="1.20.140.10">
    <property type="entry name" value="Butyryl-CoA Dehydrogenase, subunit A, domain 3"/>
    <property type="match status" value="1"/>
</dbReference>
<evidence type="ECO:0000256" key="4">
    <source>
        <dbReference type="ARBA" id="ARBA00022827"/>
    </source>
</evidence>
<dbReference type="OrthoDB" id="9771038at2"/>
<dbReference type="PANTHER" id="PTHR42707:SF3">
    <property type="entry name" value="ACYL-COA DEHYDROGENASE AIDB-RELATED"/>
    <property type="match status" value="1"/>
</dbReference>
<dbReference type="Gene3D" id="6.10.250.600">
    <property type="match status" value="1"/>
</dbReference>
<evidence type="ECO:0000256" key="1">
    <source>
        <dbReference type="ARBA" id="ARBA00001974"/>
    </source>
</evidence>